<keyword evidence="8" id="KW-0418">Kinase</keyword>
<dbReference type="PANTHER" id="PTHR42878:SF7">
    <property type="entry name" value="SENSOR HISTIDINE KINASE GLRK"/>
    <property type="match status" value="1"/>
</dbReference>
<evidence type="ECO:0000259" key="15">
    <source>
        <dbReference type="PROSITE" id="PS50109"/>
    </source>
</evidence>
<dbReference type="GO" id="GO:0005524">
    <property type="term" value="F:ATP binding"/>
    <property type="evidence" value="ECO:0007669"/>
    <property type="project" value="UniProtKB-KW"/>
</dbReference>
<dbReference type="Gene3D" id="1.10.287.130">
    <property type="match status" value="1"/>
</dbReference>
<dbReference type="Gene3D" id="3.30.450.20">
    <property type="entry name" value="PAS domain"/>
    <property type="match status" value="1"/>
</dbReference>
<dbReference type="GO" id="GO:0000155">
    <property type="term" value="F:phosphorelay sensor kinase activity"/>
    <property type="evidence" value="ECO:0007669"/>
    <property type="project" value="InterPro"/>
</dbReference>
<keyword evidence="7" id="KW-0547">Nucleotide-binding</keyword>
<dbReference type="CDD" id="cd06225">
    <property type="entry name" value="HAMP"/>
    <property type="match status" value="1"/>
</dbReference>
<dbReference type="RefSeq" id="WP_032521636.1">
    <property type="nucleotide sequence ID" value="NZ_CP138977.1"/>
</dbReference>
<dbReference type="Pfam" id="PF00512">
    <property type="entry name" value="HisKA"/>
    <property type="match status" value="1"/>
</dbReference>
<evidence type="ECO:0000256" key="8">
    <source>
        <dbReference type="ARBA" id="ARBA00022777"/>
    </source>
</evidence>
<comment type="caution">
    <text evidence="17">The sequence shown here is derived from an EMBL/GenBank/DDBJ whole genome shotgun (WGS) entry which is preliminary data.</text>
</comment>
<keyword evidence="6 14" id="KW-0812">Transmembrane</keyword>
<sequence>MGDTNNRIRRGYEIIDNEDIGSEDIDNNYWANRLLSWWSGFSLRTKLLAIATLVVSLLMTGITFFALNSIQKDAGMNDTRYARDLGLLLSGNVTELVANNQKKEISNVAEKFWRSSRNLRYIFFTDAEDIVQLGIPISATPTSSDSQFQLTRRLKLPSELKKRPQFPLVRQHATPQGQVTDVFVPMLWKGKYLGTLALGVTPNKKALASAALTREVTIAVFISIWVLVILGAVFNALTITRPVRELVRGVREISKGNFKSRISLPMTGDLGELLNGFNRMATQLENYDEANIEELKAAQIKQQSLIATMADGAILLDSQGKIVLTNPTAKRLFRWEGRFLEGKYFLNEIPEILSNDLHTNIESILNREKEKDDLRFSLGEPPRTLRIVLQSVLDTNKVELKGIAVTIQDLTREVELNAAQNRFISNVSHELRTPLFNIKSYVETLHDLKDQLSDEEQIEFLGIANSETDRLTRLVNDVLDLSRLESGKIIQLEQMDIKPAIEQALRNYRLNATEKNVSLAHDIEETIPPILGNFDLLLQVFDNLLGNGLKFSPKNSTLIIRAYTWPDSCPAFPPSKNNDEAPQCELVSPLPRVRIEIADTGSGISQADQEKIFDRFYRVENAVHTEQGTGLGLSIVRGIIEKHGGEIRMASELGVGTTFWFDLALAQTDKDELLTKAINNGNAFTKSGISEIT</sequence>
<dbReference type="PROSITE" id="PS50885">
    <property type="entry name" value="HAMP"/>
    <property type="match status" value="1"/>
</dbReference>
<keyword evidence="13 14" id="KW-0472">Membrane</keyword>
<dbReference type="GO" id="GO:0030295">
    <property type="term" value="F:protein kinase activator activity"/>
    <property type="evidence" value="ECO:0007669"/>
    <property type="project" value="TreeGrafter"/>
</dbReference>
<dbReference type="InterPro" id="IPR004358">
    <property type="entry name" value="Sig_transdc_His_kin-like_C"/>
</dbReference>
<dbReference type="SMART" id="SM00387">
    <property type="entry name" value="HATPase_c"/>
    <property type="match status" value="1"/>
</dbReference>
<evidence type="ECO:0000256" key="10">
    <source>
        <dbReference type="ARBA" id="ARBA00022989"/>
    </source>
</evidence>
<dbReference type="SMART" id="SM00388">
    <property type="entry name" value="HisKA"/>
    <property type="match status" value="1"/>
</dbReference>
<evidence type="ECO:0000256" key="13">
    <source>
        <dbReference type="ARBA" id="ARBA00023136"/>
    </source>
</evidence>
<dbReference type="SUPFAM" id="SSF158472">
    <property type="entry name" value="HAMP domain-like"/>
    <property type="match status" value="1"/>
</dbReference>
<dbReference type="Gene3D" id="3.30.565.10">
    <property type="entry name" value="Histidine kinase-like ATPase, C-terminal domain"/>
    <property type="match status" value="1"/>
</dbReference>
<evidence type="ECO:0000313" key="18">
    <source>
        <dbReference type="Proteomes" id="UP000030355"/>
    </source>
</evidence>
<dbReference type="InterPro" id="IPR005467">
    <property type="entry name" value="His_kinase_dom"/>
</dbReference>
<dbReference type="Pfam" id="PF00989">
    <property type="entry name" value="PAS"/>
    <property type="match status" value="1"/>
</dbReference>
<dbReference type="SMART" id="SM00091">
    <property type="entry name" value="PAS"/>
    <property type="match status" value="1"/>
</dbReference>
<dbReference type="FunFam" id="3.30.565.10:FF:000006">
    <property type="entry name" value="Sensor histidine kinase WalK"/>
    <property type="match status" value="1"/>
</dbReference>
<name>A0A0A2A4T1_PROMR</name>
<evidence type="ECO:0000256" key="3">
    <source>
        <dbReference type="ARBA" id="ARBA00012438"/>
    </source>
</evidence>
<dbReference type="NCBIfam" id="TIGR00229">
    <property type="entry name" value="sensory_box"/>
    <property type="match status" value="1"/>
</dbReference>
<comment type="subcellular location">
    <subcellularLocation>
        <location evidence="2">Membrane</location>
        <topology evidence="2">Multi-pass membrane protein</topology>
    </subcellularLocation>
</comment>
<dbReference type="GO" id="GO:0000156">
    <property type="term" value="F:phosphorelay response regulator activity"/>
    <property type="evidence" value="ECO:0007669"/>
    <property type="project" value="TreeGrafter"/>
</dbReference>
<evidence type="ECO:0000313" key="17">
    <source>
        <dbReference type="EMBL" id="KGF96570.1"/>
    </source>
</evidence>
<reference evidence="18" key="1">
    <citation type="journal article" date="2014" name="Sci. Data">
        <title>Genomes of diverse isolates of the marine cyanobacterium Prochlorococcus.</title>
        <authorList>
            <person name="Biller S."/>
            <person name="Berube P."/>
            <person name="Thompson J."/>
            <person name="Kelly L."/>
            <person name="Roggensack S."/>
            <person name="Awad L."/>
            <person name="Roache-Johnson K."/>
            <person name="Ding H."/>
            <person name="Giovannoni S.J."/>
            <person name="Moore L.R."/>
            <person name="Chisholm S.W."/>
        </authorList>
    </citation>
    <scope>NUCLEOTIDE SEQUENCE [LARGE SCALE GENOMIC DNA]</scope>
    <source>
        <strain evidence="18">MIT 9201</strain>
    </source>
</reference>
<dbReference type="eggNOG" id="COG5002">
    <property type="taxonomic scope" value="Bacteria"/>
</dbReference>
<comment type="catalytic activity">
    <reaction evidence="1">
        <text>ATP + protein L-histidine = ADP + protein N-phospho-L-histidine.</text>
        <dbReference type="EC" id="2.7.13.3"/>
    </reaction>
</comment>
<dbReference type="GO" id="GO:0007234">
    <property type="term" value="P:osmosensory signaling via phosphorelay pathway"/>
    <property type="evidence" value="ECO:0007669"/>
    <property type="project" value="TreeGrafter"/>
</dbReference>
<proteinExistence type="predicted"/>
<evidence type="ECO:0000256" key="14">
    <source>
        <dbReference type="SAM" id="Phobius"/>
    </source>
</evidence>
<keyword evidence="4" id="KW-0597">Phosphoprotein</keyword>
<evidence type="ECO:0000256" key="9">
    <source>
        <dbReference type="ARBA" id="ARBA00022840"/>
    </source>
</evidence>
<feature type="transmembrane region" description="Helical" evidence="14">
    <location>
        <begin position="47"/>
        <end position="67"/>
    </location>
</feature>
<keyword evidence="5" id="KW-0808">Transferase</keyword>
<keyword evidence="10 14" id="KW-1133">Transmembrane helix</keyword>
<evidence type="ECO:0000256" key="11">
    <source>
        <dbReference type="ARBA" id="ARBA00023012"/>
    </source>
</evidence>
<dbReference type="InterPro" id="IPR003661">
    <property type="entry name" value="HisK_dim/P_dom"/>
</dbReference>
<evidence type="ECO:0000256" key="12">
    <source>
        <dbReference type="ARBA" id="ARBA00023108"/>
    </source>
</evidence>
<dbReference type="OrthoDB" id="9813151at2"/>
<evidence type="ECO:0000256" key="6">
    <source>
        <dbReference type="ARBA" id="ARBA00022692"/>
    </source>
</evidence>
<dbReference type="Pfam" id="PF02518">
    <property type="entry name" value="HATPase_c"/>
    <property type="match status" value="1"/>
</dbReference>
<dbReference type="EC" id="2.7.13.3" evidence="3"/>
<dbReference type="Pfam" id="PF00672">
    <property type="entry name" value="HAMP"/>
    <property type="match status" value="1"/>
</dbReference>
<dbReference type="GO" id="GO:0016020">
    <property type="term" value="C:membrane"/>
    <property type="evidence" value="ECO:0007669"/>
    <property type="project" value="UniProtKB-SubCell"/>
</dbReference>
<organism evidence="17 18">
    <name type="scientific">Prochlorococcus marinus str. MIT 9201</name>
    <dbReference type="NCBI Taxonomy" id="93057"/>
    <lineage>
        <taxon>Bacteria</taxon>
        <taxon>Bacillati</taxon>
        <taxon>Cyanobacteriota</taxon>
        <taxon>Cyanophyceae</taxon>
        <taxon>Synechococcales</taxon>
        <taxon>Prochlorococcaceae</taxon>
        <taxon>Prochlorococcus</taxon>
    </lineage>
</organism>
<feature type="transmembrane region" description="Helical" evidence="14">
    <location>
        <begin position="216"/>
        <end position="237"/>
    </location>
</feature>
<dbReference type="CDD" id="cd00075">
    <property type="entry name" value="HATPase"/>
    <property type="match status" value="1"/>
</dbReference>
<dbReference type="InterPro" id="IPR036097">
    <property type="entry name" value="HisK_dim/P_sf"/>
</dbReference>
<protein>
    <recommendedName>
        <fullName evidence="3">histidine kinase</fullName>
        <ecNumber evidence="3">2.7.13.3</ecNumber>
    </recommendedName>
</protein>
<dbReference type="GO" id="GO:0048511">
    <property type="term" value="P:rhythmic process"/>
    <property type="evidence" value="ECO:0007669"/>
    <property type="project" value="UniProtKB-KW"/>
</dbReference>
<dbReference type="InterPro" id="IPR036890">
    <property type="entry name" value="HATPase_C_sf"/>
</dbReference>
<dbReference type="InterPro" id="IPR003594">
    <property type="entry name" value="HATPase_dom"/>
</dbReference>
<dbReference type="GO" id="GO:0006355">
    <property type="term" value="P:regulation of DNA-templated transcription"/>
    <property type="evidence" value="ECO:0007669"/>
    <property type="project" value="InterPro"/>
</dbReference>
<dbReference type="SUPFAM" id="SSF55874">
    <property type="entry name" value="ATPase domain of HSP90 chaperone/DNA topoisomerase II/histidine kinase"/>
    <property type="match status" value="1"/>
</dbReference>
<keyword evidence="11" id="KW-0902">Two-component regulatory system</keyword>
<dbReference type="CDD" id="cd00130">
    <property type="entry name" value="PAS"/>
    <property type="match status" value="1"/>
</dbReference>
<dbReference type="Proteomes" id="UP000030355">
    <property type="component" value="Unassembled WGS sequence"/>
</dbReference>
<dbReference type="SUPFAM" id="SSF47384">
    <property type="entry name" value="Homodimeric domain of signal transducing histidine kinase"/>
    <property type="match status" value="1"/>
</dbReference>
<dbReference type="Gene3D" id="6.10.340.10">
    <property type="match status" value="1"/>
</dbReference>
<dbReference type="EMBL" id="JNAL01000007">
    <property type="protein sequence ID" value="KGF96570.1"/>
    <property type="molecule type" value="Genomic_DNA"/>
</dbReference>
<dbReference type="PANTHER" id="PTHR42878">
    <property type="entry name" value="TWO-COMPONENT HISTIDINE KINASE"/>
    <property type="match status" value="1"/>
</dbReference>
<dbReference type="InterPro" id="IPR003660">
    <property type="entry name" value="HAMP_dom"/>
</dbReference>
<dbReference type="STRING" id="93057.EU95_0455"/>
<evidence type="ECO:0000256" key="2">
    <source>
        <dbReference type="ARBA" id="ARBA00004141"/>
    </source>
</evidence>
<dbReference type="InterPro" id="IPR013767">
    <property type="entry name" value="PAS_fold"/>
</dbReference>
<evidence type="ECO:0000256" key="4">
    <source>
        <dbReference type="ARBA" id="ARBA00022553"/>
    </source>
</evidence>
<gene>
    <name evidence="17" type="ORF">EU95_0455</name>
</gene>
<dbReference type="SMART" id="SM00304">
    <property type="entry name" value="HAMP"/>
    <property type="match status" value="1"/>
</dbReference>
<dbReference type="CDD" id="cd00082">
    <property type="entry name" value="HisKA"/>
    <property type="match status" value="1"/>
</dbReference>
<keyword evidence="9" id="KW-0067">ATP-binding</keyword>
<evidence type="ECO:0000256" key="1">
    <source>
        <dbReference type="ARBA" id="ARBA00000085"/>
    </source>
</evidence>
<keyword evidence="12" id="KW-0090">Biological rhythms</keyword>
<dbReference type="AlphaFoldDB" id="A0A0A2A4T1"/>
<feature type="domain" description="HAMP" evidence="16">
    <location>
        <begin position="237"/>
        <end position="289"/>
    </location>
</feature>
<dbReference type="PRINTS" id="PR00344">
    <property type="entry name" value="BCTRLSENSOR"/>
</dbReference>
<evidence type="ECO:0000259" key="16">
    <source>
        <dbReference type="PROSITE" id="PS50885"/>
    </source>
</evidence>
<evidence type="ECO:0000256" key="7">
    <source>
        <dbReference type="ARBA" id="ARBA00022741"/>
    </source>
</evidence>
<dbReference type="PROSITE" id="PS50109">
    <property type="entry name" value="HIS_KIN"/>
    <property type="match status" value="1"/>
</dbReference>
<accession>A0A0A2A4T1</accession>
<dbReference type="InterPro" id="IPR035965">
    <property type="entry name" value="PAS-like_dom_sf"/>
</dbReference>
<dbReference type="SUPFAM" id="SSF55785">
    <property type="entry name" value="PYP-like sensor domain (PAS domain)"/>
    <property type="match status" value="1"/>
</dbReference>
<evidence type="ECO:0000256" key="5">
    <source>
        <dbReference type="ARBA" id="ARBA00022679"/>
    </source>
</evidence>
<dbReference type="InterPro" id="IPR050351">
    <property type="entry name" value="BphY/WalK/GraS-like"/>
</dbReference>
<dbReference type="FunFam" id="1.10.287.130:FF:000001">
    <property type="entry name" value="Two-component sensor histidine kinase"/>
    <property type="match status" value="1"/>
</dbReference>
<dbReference type="InterPro" id="IPR000014">
    <property type="entry name" value="PAS"/>
</dbReference>
<feature type="domain" description="Histidine kinase" evidence="15">
    <location>
        <begin position="426"/>
        <end position="667"/>
    </location>
</feature>